<keyword evidence="2" id="KW-1185">Reference proteome</keyword>
<proteinExistence type="predicted"/>
<evidence type="ECO:0000313" key="2">
    <source>
        <dbReference type="Proteomes" id="UP001160148"/>
    </source>
</evidence>
<accession>A0AAV0W107</accession>
<name>A0AAV0W107_9HEMI</name>
<protein>
    <submittedName>
        <fullName evidence="1">Uncharacterized protein</fullName>
    </submittedName>
</protein>
<sequence length="98" mass="11282">MARQRETPYNRRAAAALKLRQRVDRTGSFDLAFRPYPSTVDENKKNERNGNDDDILTQLFDLGFTPYPVGKNIVVYRVDVSMSMLFTGPIYRLSQLPP</sequence>
<evidence type="ECO:0000313" key="1">
    <source>
        <dbReference type="EMBL" id="CAI6347866.1"/>
    </source>
</evidence>
<reference evidence="1 2" key="1">
    <citation type="submission" date="2023-01" db="EMBL/GenBank/DDBJ databases">
        <authorList>
            <person name="Whitehead M."/>
        </authorList>
    </citation>
    <scope>NUCLEOTIDE SEQUENCE [LARGE SCALE GENOMIC DNA]</scope>
</reference>
<dbReference type="EMBL" id="CARXXK010000001">
    <property type="protein sequence ID" value="CAI6347866.1"/>
    <property type="molecule type" value="Genomic_DNA"/>
</dbReference>
<comment type="caution">
    <text evidence="1">The sequence shown here is derived from an EMBL/GenBank/DDBJ whole genome shotgun (WGS) entry which is preliminary data.</text>
</comment>
<organism evidence="1 2">
    <name type="scientific">Macrosiphum euphorbiae</name>
    <name type="common">potato aphid</name>
    <dbReference type="NCBI Taxonomy" id="13131"/>
    <lineage>
        <taxon>Eukaryota</taxon>
        <taxon>Metazoa</taxon>
        <taxon>Ecdysozoa</taxon>
        <taxon>Arthropoda</taxon>
        <taxon>Hexapoda</taxon>
        <taxon>Insecta</taxon>
        <taxon>Pterygota</taxon>
        <taxon>Neoptera</taxon>
        <taxon>Paraneoptera</taxon>
        <taxon>Hemiptera</taxon>
        <taxon>Sternorrhyncha</taxon>
        <taxon>Aphidomorpha</taxon>
        <taxon>Aphidoidea</taxon>
        <taxon>Aphididae</taxon>
        <taxon>Macrosiphini</taxon>
        <taxon>Macrosiphum</taxon>
    </lineage>
</organism>
<dbReference type="AlphaFoldDB" id="A0AAV0W107"/>
<dbReference type="Proteomes" id="UP001160148">
    <property type="component" value="Unassembled WGS sequence"/>
</dbReference>
<gene>
    <name evidence="1" type="ORF">MEUPH1_LOCUS4603</name>
</gene>